<dbReference type="GO" id="GO:0005737">
    <property type="term" value="C:cytoplasm"/>
    <property type="evidence" value="ECO:0007669"/>
    <property type="project" value="UniProtKB-SubCell"/>
</dbReference>
<evidence type="ECO:0000256" key="2">
    <source>
        <dbReference type="ARBA" id="ARBA00004496"/>
    </source>
</evidence>
<keyword evidence="12" id="KW-1185">Reference proteome</keyword>
<dbReference type="PANTHER" id="PTHR42776">
    <property type="entry name" value="SERINE PEPTIDASE S9 FAMILY MEMBER"/>
    <property type="match status" value="1"/>
</dbReference>
<dbReference type="Pfam" id="PF00326">
    <property type="entry name" value="Peptidase_S9"/>
    <property type="match status" value="1"/>
</dbReference>
<dbReference type="SUPFAM" id="SSF82171">
    <property type="entry name" value="DPP6 N-terminal domain-like"/>
    <property type="match status" value="1"/>
</dbReference>
<keyword evidence="8" id="KW-0812">Transmembrane</keyword>
<dbReference type="Gene3D" id="3.40.50.1820">
    <property type="entry name" value="alpha/beta hydrolase"/>
    <property type="match status" value="1"/>
</dbReference>
<comment type="catalytic activity">
    <reaction evidence="1">
        <text>Cleavage of an N-acetyl or N-formyl amino acid from the N-terminus of a polypeptide.</text>
        <dbReference type="EC" id="3.4.19.1"/>
    </reaction>
</comment>
<dbReference type="GO" id="GO:0004252">
    <property type="term" value="F:serine-type endopeptidase activity"/>
    <property type="evidence" value="ECO:0007669"/>
    <property type="project" value="TreeGrafter"/>
</dbReference>
<dbReference type="Ensembl" id="ENSNMLT00000035986.1">
    <property type="protein sequence ID" value="ENSNMLP00000032311.1"/>
    <property type="gene ID" value="ENSNMLG00000020189.1"/>
</dbReference>
<dbReference type="AlphaFoldDB" id="A0A8C6UAD8"/>
<comment type="subunit">
    <text evidence="4">Homotetramer.</text>
</comment>
<evidence type="ECO:0000256" key="4">
    <source>
        <dbReference type="ARBA" id="ARBA00011881"/>
    </source>
</evidence>
<evidence type="ECO:0000259" key="10">
    <source>
        <dbReference type="Pfam" id="PF19283"/>
    </source>
</evidence>
<dbReference type="InterPro" id="IPR001375">
    <property type="entry name" value="Peptidase_S9_cat"/>
</dbReference>
<evidence type="ECO:0000256" key="5">
    <source>
        <dbReference type="ARBA" id="ARBA00012917"/>
    </source>
</evidence>
<comment type="similarity">
    <text evidence="3">Belongs to the peptidase S9C family.</text>
</comment>
<evidence type="ECO:0000256" key="3">
    <source>
        <dbReference type="ARBA" id="ARBA00010040"/>
    </source>
</evidence>
<evidence type="ECO:0000313" key="11">
    <source>
        <dbReference type="Ensembl" id="ENSNMLP00000032311.1"/>
    </source>
</evidence>
<dbReference type="SUPFAM" id="SSF53474">
    <property type="entry name" value="alpha/beta-Hydrolases"/>
    <property type="match status" value="1"/>
</dbReference>
<dbReference type="GO" id="GO:0006508">
    <property type="term" value="P:proteolysis"/>
    <property type="evidence" value="ECO:0007669"/>
    <property type="project" value="InterPro"/>
</dbReference>
<organism evidence="11 12">
    <name type="scientific">Neogobius melanostomus</name>
    <name type="common">round goby</name>
    <dbReference type="NCBI Taxonomy" id="47308"/>
    <lineage>
        <taxon>Eukaryota</taxon>
        <taxon>Metazoa</taxon>
        <taxon>Chordata</taxon>
        <taxon>Craniata</taxon>
        <taxon>Vertebrata</taxon>
        <taxon>Euteleostomi</taxon>
        <taxon>Actinopterygii</taxon>
        <taxon>Neopterygii</taxon>
        <taxon>Teleostei</taxon>
        <taxon>Neoteleostei</taxon>
        <taxon>Acanthomorphata</taxon>
        <taxon>Gobiaria</taxon>
        <taxon>Gobiiformes</taxon>
        <taxon>Gobioidei</taxon>
        <taxon>Gobiidae</taxon>
        <taxon>Benthophilinae</taxon>
        <taxon>Neogobiini</taxon>
        <taxon>Neogobius</taxon>
    </lineage>
</organism>
<proteinExistence type="inferred from homology"/>
<reference evidence="11" key="2">
    <citation type="submission" date="2025-09" db="UniProtKB">
        <authorList>
            <consortium name="Ensembl"/>
        </authorList>
    </citation>
    <scope>IDENTIFICATION</scope>
</reference>
<keyword evidence="6" id="KW-0963">Cytoplasm</keyword>
<name>A0A8C6UAD8_9GOBI</name>
<feature type="transmembrane region" description="Helical" evidence="8">
    <location>
        <begin position="235"/>
        <end position="258"/>
    </location>
</feature>
<feature type="transmembrane region" description="Helical" evidence="8">
    <location>
        <begin position="203"/>
        <end position="223"/>
    </location>
</feature>
<keyword evidence="8" id="KW-1133">Transmembrane helix</keyword>
<accession>A0A8C6UAD8</accession>
<feature type="domain" description="Acylamino-acid-releasing enzyme N-terminal" evidence="10">
    <location>
        <begin position="33"/>
        <end position="102"/>
    </location>
</feature>
<dbReference type="PANTHER" id="PTHR42776:SF1">
    <property type="entry name" value="ACYLAMINO-ACID-RELEASING ENZYME"/>
    <property type="match status" value="1"/>
</dbReference>
<evidence type="ECO:0000256" key="6">
    <source>
        <dbReference type="ARBA" id="ARBA00022490"/>
    </source>
</evidence>
<evidence type="ECO:0000313" key="12">
    <source>
        <dbReference type="Proteomes" id="UP000694523"/>
    </source>
</evidence>
<evidence type="ECO:0000256" key="1">
    <source>
        <dbReference type="ARBA" id="ARBA00000721"/>
    </source>
</evidence>
<dbReference type="Pfam" id="PF19283">
    <property type="entry name" value="APEH_N"/>
    <property type="match status" value="1"/>
</dbReference>
<dbReference type="Proteomes" id="UP000694523">
    <property type="component" value="Unplaced"/>
</dbReference>
<sequence length="471" mass="52117">KLLYVAERKTESPKASSAKIKCSMLMSNPTDVYREDWGEALSHKSVPVLCCVDLKSGSLSVLQGVPSDVSPGQAVWSMSGESVFFVGWYHEPYRLGLKFCTNLRLSEENVSVLSPRLSPDGSALVFLQGKVFGPHAQCLKMQMVTTVELIINRIIMCFVGEFAGVYEALPSCCWSEDSQRVVFSSAHKNWKVQARLKTHTGTGLRIIILTFTCVHLVNLVGFLPSDGQSVTWETLQSPLTLFIWFVYAAGLDFGAILLKPSPQSETKLPLVVFIHGKFLLNTHCIVAVNYRGSTGFGQDSILSLIGQIGQQDVKDVQFALQTDSTLDPERLAVFGGSHGGFLSCHLIGQYPDVYRACAVRNPVVNAATLLGPATSSTGNIYSRDDSLLLAREFSYERIPTAEALMKCALLLMLGGRDRRVSPHQGLELYRALKNVHVRRLLWFPEDGHSLSRVDTQTDCFLNTVLWLQEHL</sequence>
<keyword evidence="7" id="KW-0378">Hydrolase</keyword>
<evidence type="ECO:0000259" key="9">
    <source>
        <dbReference type="Pfam" id="PF00326"/>
    </source>
</evidence>
<feature type="domain" description="Peptidase S9 prolyl oligopeptidase catalytic" evidence="9">
    <location>
        <begin position="285"/>
        <end position="471"/>
    </location>
</feature>
<dbReference type="GO" id="GO:0008242">
    <property type="term" value="F:omega peptidase activity"/>
    <property type="evidence" value="ECO:0007669"/>
    <property type="project" value="UniProtKB-EC"/>
</dbReference>
<keyword evidence="8" id="KW-0472">Membrane</keyword>
<protein>
    <recommendedName>
        <fullName evidence="5">acylaminoacyl-peptidase</fullName>
        <ecNumber evidence="5">3.4.19.1</ecNumber>
    </recommendedName>
</protein>
<dbReference type="EC" id="3.4.19.1" evidence="5"/>
<reference evidence="11" key="1">
    <citation type="submission" date="2025-08" db="UniProtKB">
        <authorList>
            <consortium name="Ensembl"/>
        </authorList>
    </citation>
    <scope>IDENTIFICATION</scope>
</reference>
<evidence type="ECO:0000256" key="7">
    <source>
        <dbReference type="ARBA" id="ARBA00022801"/>
    </source>
</evidence>
<comment type="subcellular location">
    <subcellularLocation>
        <location evidence="2">Cytoplasm</location>
    </subcellularLocation>
</comment>
<dbReference type="InterPro" id="IPR045550">
    <property type="entry name" value="AARE_N"/>
</dbReference>
<evidence type="ECO:0000256" key="8">
    <source>
        <dbReference type="SAM" id="Phobius"/>
    </source>
</evidence>
<dbReference type="InterPro" id="IPR029058">
    <property type="entry name" value="AB_hydrolase_fold"/>
</dbReference>